<dbReference type="AlphaFoldDB" id="A0A0D1Y170"/>
<evidence type="ECO:0000313" key="5">
    <source>
        <dbReference type="Proteomes" id="UP000182836"/>
    </source>
</evidence>
<dbReference type="Gene3D" id="1.10.260.40">
    <property type="entry name" value="lambda repressor-like DNA-binding domains"/>
    <property type="match status" value="1"/>
</dbReference>
<dbReference type="SMART" id="SM00530">
    <property type="entry name" value="HTH_XRE"/>
    <property type="match status" value="1"/>
</dbReference>
<evidence type="ECO:0000313" key="2">
    <source>
        <dbReference type="EMBL" id="KON90525.1"/>
    </source>
</evidence>
<gene>
    <name evidence="2" type="ORF">AF333_29035</name>
    <name evidence="3" type="ORF">SAMN04487909_12822</name>
</gene>
<keyword evidence="4" id="KW-1185">Reference proteome</keyword>
<reference evidence="3 5" key="2">
    <citation type="submission" date="2016-10" db="EMBL/GenBank/DDBJ databases">
        <authorList>
            <person name="de Groot N.N."/>
        </authorList>
    </citation>
    <scope>NUCLEOTIDE SEQUENCE [LARGE SCALE GENOMIC DNA]</scope>
    <source>
        <strain evidence="3 5">DSM 2895</strain>
    </source>
</reference>
<reference evidence="2 4" key="1">
    <citation type="submission" date="2015-07" db="EMBL/GenBank/DDBJ databases">
        <title>Fjat-14205 dsm 2895.</title>
        <authorList>
            <person name="Liu B."/>
            <person name="Wang J."/>
            <person name="Zhu Y."/>
            <person name="Liu G."/>
            <person name="Chen Q."/>
            <person name="Chen Z."/>
            <person name="Lan J."/>
            <person name="Che J."/>
            <person name="Ge C."/>
            <person name="Shi H."/>
            <person name="Pan Z."/>
            <person name="Liu X."/>
        </authorList>
    </citation>
    <scope>NUCLEOTIDE SEQUENCE [LARGE SCALE GENOMIC DNA]</scope>
    <source>
        <strain evidence="2 4">DSM 2895</strain>
    </source>
</reference>
<dbReference type="PATRIC" id="fig|47500.8.peg.5165"/>
<dbReference type="GeneID" id="42309178"/>
<dbReference type="CDD" id="cd00093">
    <property type="entry name" value="HTH_XRE"/>
    <property type="match status" value="1"/>
</dbReference>
<dbReference type="OrthoDB" id="2899891at2"/>
<evidence type="ECO:0000313" key="4">
    <source>
        <dbReference type="Proteomes" id="UP000037269"/>
    </source>
</evidence>
<evidence type="ECO:0000313" key="3">
    <source>
        <dbReference type="EMBL" id="SDJ76951.1"/>
    </source>
</evidence>
<protein>
    <submittedName>
        <fullName evidence="3">Putative transcriptional regulator</fullName>
    </submittedName>
</protein>
<dbReference type="InterPro" id="IPR010982">
    <property type="entry name" value="Lambda_DNA-bd_dom_sf"/>
</dbReference>
<proteinExistence type="predicted"/>
<accession>A0A0D1Y170</accession>
<dbReference type="SUPFAM" id="SSF47413">
    <property type="entry name" value="lambda repressor-like DNA-binding domains"/>
    <property type="match status" value="1"/>
</dbReference>
<evidence type="ECO:0000259" key="1">
    <source>
        <dbReference type="PROSITE" id="PS50943"/>
    </source>
</evidence>
<dbReference type="GO" id="GO:0003677">
    <property type="term" value="F:DNA binding"/>
    <property type="evidence" value="ECO:0007669"/>
    <property type="project" value="InterPro"/>
</dbReference>
<feature type="domain" description="HTH cro/C1-type" evidence="1">
    <location>
        <begin position="20"/>
        <end position="61"/>
    </location>
</feature>
<dbReference type="STRING" id="47500.AF333_29035"/>
<dbReference type="EMBL" id="LGUG01000012">
    <property type="protein sequence ID" value="KON90525.1"/>
    <property type="molecule type" value="Genomic_DNA"/>
</dbReference>
<dbReference type="PANTHER" id="PTHR37301:SF1">
    <property type="entry name" value="DNA-BINDING PROTEIN"/>
    <property type="match status" value="1"/>
</dbReference>
<organism evidence="2 4">
    <name type="scientific">Aneurinibacillus migulanus</name>
    <name type="common">Bacillus migulanus</name>
    <dbReference type="NCBI Taxonomy" id="47500"/>
    <lineage>
        <taxon>Bacteria</taxon>
        <taxon>Bacillati</taxon>
        <taxon>Bacillota</taxon>
        <taxon>Bacilli</taxon>
        <taxon>Bacillales</taxon>
        <taxon>Paenibacillaceae</taxon>
        <taxon>Aneurinibacillus group</taxon>
        <taxon>Aneurinibacillus</taxon>
    </lineage>
</organism>
<dbReference type="Proteomes" id="UP000182836">
    <property type="component" value="Unassembled WGS sequence"/>
</dbReference>
<dbReference type="InterPro" id="IPR001387">
    <property type="entry name" value="Cro/C1-type_HTH"/>
</dbReference>
<dbReference type="EMBL" id="FNED01000028">
    <property type="protein sequence ID" value="SDJ76951.1"/>
    <property type="molecule type" value="Genomic_DNA"/>
</dbReference>
<dbReference type="PANTHER" id="PTHR37301">
    <property type="entry name" value="DNA-BINDING PROTEIN-RELATED"/>
    <property type="match status" value="1"/>
</dbReference>
<sequence>MIKSNLPVLMAERLLKVKHLSEETGISRTTLFSLYYGKGKGVQFDTLDKLCQYFGCTIGELLEYREDVS</sequence>
<name>A0A0D1Y170_ANEMI</name>
<dbReference type="RefSeq" id="WP_043063226.1">
    <property type="nucleotide sequence ID" value="NZ_BJOA01000092.1"/>
</dbReference>
<dbReference type="Proteomes" id="UP000037269">
    <property type="component" value="Unassembled WGS sequence"/>
</dbReference>
<dbReference type="Pfam" id="PF13443">
    <property type="entry name" value="HTH_26"/>
    <property type="match status" value="1"/>
</dbReference>
<dbReference type="PROSITE" id="PS50943">
    <property type="entry name" value="HTH_CROC1"/>
    <property type="match status" value="1"/>
</dbReference>